<evidence type="ECO:0000256" key="1">
    <source>
        <dbReference type="SAM" id="MobiDB-lite"/>
    </source>
</evidence>
<reference evidence="2" key="1">
    <citation type="journal article" date="2019" name="Environ. Microbiol.">
        <title>Fungal ecological strategies reflected in gene transcription - a case study of two litter decomposers.</title>
        <authorList>
            <person name="Barbi F."/>
            <person name="Kohler A."/>
            <person name="Barry K."/>
            <person name="Baskaran P."/>
            <person name="Daum C."/>
            <person name="Fauchery L."/>
            <person name="Ihrmark K."/>
            <person name="Kuo A."/>
            <person name="LaButti K."/>
            <person name="Lipzen A."/>
            <person name="Morin E."/>
            <person name="Grigoriev I.V."/>
            <person name="Henrissat B."/>
            <person name="Lindahl B."/>
            <person name="Martin F."/>
        </authorList>
    </citation>
    <scope>NUCLEOTIDE SEQUENCE</scope>
    <source>
        <strain evidence="2">JB14</strain>
    </source>
</reference>
<feature type="region of interest" description="Disordered" evidence="1">
    <location>
        <begin position="255"/>
        <end position="289"/>
    </location>
</feature>
<dbReference type="OrthoDB" id="515401at2759"/>
<keyword evidence="3" id="KW-1185">Reference proteome</keyword>
<name>A0A6A4H9V5_9AGAR</name>
<protein>
    <submittedName>
        <fullName evidence="2">Uncharacterized protein</fullName>
    </submittedName>
</protein>
<feature type="compositionally biased region" description="Polar residues" evidence="1">
    <location>
        <begin position="255"/>
        <end position="271"/>
    </location>
</feature>
<dbReference type="Proteomes" id="UP000799118">
    <property type="component" value="Unassembled WGS sequence"/>
</dbReference>
<dbReference type="EMBL" id="ML769560">
    <property type="protein sequence ID" value="KAE9393955.1"/>
    <property type="molecule type" value="Genomic_DNA"/>
</dbReference>
<accession>A0A6A4H9V5</accession>
<dbReference type="AlphaFoldDB" id="A0A6A4H9V5"/>
<evidence type="ECO:0000313" key="2">
    <source>
        <dbReference type="EMBL" id="KAE9393955.1"/>
    </source>
</evidence>
<gene>
    <name evidence="2" type="ORF">BT96DRAFT_998956</name>
</gene>
<sequence>MLHCYTTASPLWRKDDEGKTVYFTSTLSGASHTSTSHSYVARASPNRETGNATFCAASVSFTIINVPPNSTSISFTTNIVFYGNGSDNGFGKVISKSITVDQVPRYLSQPSNSLISTWTFNSTSHSSDSPSSSQQPEPVSSLAAGYLTSTILSRLSFFPGCVHATLQAALARLLHPMVQRTMPFLHSRMSQQLMIVPILLPRAFQPPVSEPSEELLAAASGSSFSGQPAAFIREQLESLGPRLLRTVAGVTAEPENTSLASLPKTESFNTSDADDSGANVESDKESSDLVDLMSTTTLSSAPPIQEPKQVKPPKLKGVKASSFARSMTPHPSLTVCTTNNSMSTHIPSATVTSINTPLVKVNGVGGTALNTVLV</sequence>
<proteinExistence type="predicted"/>
<evidence type="ECO:0000313" key="3">
    <source>
        <dbReference type="Proteomes" id="UP000799118"/>
    </source>
</evidence>
<organism evidence="2 3">
    <name type="scientific">Gymnopus androsaceus JB14</name>
    <dbReference type="NCBI Taxonomy" id="1447944"/>
    <lineage>
        <taxon>Eukaryota</taxon>
        <taxon>Fungi</taxon>
        <taxon>Dikarya</taxon>
        <taxon>Basidiomycota</taxon>
        <taxon>Agaricomycotina</taxon>
        <taxon>Agaricomycetes</taxon>
        <taxon>Agaricomycetidae</taxon>
        <taxon>Agaricales</taxon>
        <taxon>Marasmiineae</taxon>
        <taxon>Omphalotaceae</taxon>
        <taxon>Gymnopus</taxon>
    </lineage>
</organism>